<feature type="chain" id="PRO_5043708235" evidence="10">
    <location>
        <begin position="18"/>
        <end position="138"/>
    </location>
</feature>
<evidence type="ECO:0000313" key="12">
    <source>
        <dbReference type="EMBL" id="GIX83928.1"/>
    </source>
</evidence>
<proteinExistence type="predicted"/>
<dbReference type="PROSITE" id="PS50835">
    <property type="entry name" value="IG_LIKE"/>
    <property type="match status" value="1"/>
</dbReference>
<keyword evidence="8" id="KW-0393">Immunoglobulin domain</keyword>
<evidence type="ECO:0000256" key="5">
    <source>
        <dbReference type="ARBA" id="ARBA00023136"/>
    </source>
</evidence>
<keyword evidence="6" id="KW-1015">Disulfide bond</keyword>
<evidence type="ECO:0000256" key="1">
    <source>
        <dbReference type="ARBA" id="ARBA00004236"/>
    </source>
</evidence>
<keyword evidence="4" id="KW-0677">Repeat</keyword>
<keyword evidence="2" id="KW-1003">Cell membrane</keyword>
<dbReference type="Proteomes" id="UP001054945">
    <property type="component" value="Unassembled WGS sequence"/>
</dbReference>
<feature type="signal peptide" evidence="10">
    <location>
        <begin position="1"/>
        <end position="17"/>
    </location>
</feature>
<dbReference type="InterPro" id="IPR051170">
    <property type="entry name" value="Neural/epithelial_adhesion"/>
</dbReference>
<dbReference type="InterPro" id="IPR007110">
    <property type="entry name" value="Ig-like_dom"/>
</dbReference>
<dbReference type="SMART" id="SM00408">
    <property type="entry name" value="IGc2"/>
    <property type="match status" value="1"/>
</dbReference>
<evidence type="ECO:0000259" key="11">
    <source>
        <dbReference type="PROSITE" id="PS50835"/>
    </source>
</evidence>
<feature type="domain" description="Ig-like" evidence="11">
    <location>
        <begin position="14"/>
        <end position="103"/>
    </location>
</feature>
<dbReference type="Gene3D" id="2.60.40.10">
    <property type="entry name" value="Immunoglobulins"/>
    <property type="match status" value="1"/>
</dbReference>
<dbReference type="InterPro" id="IPR003598">
    <property type="entry name" value="Ig_sub2"/>
</dbReference>
<dbReference type="GO" id="GO:0005886">
    <property type="term" value="C:plasma membrane"/>
    <property type="evidence" value="ECO:0007669"/>
    <property type="project" value="UniProtKB-SubCell"/>
</dbReference>
<name>A0AAV4NJA6_CAEEX</name>
<dbReference type="SUPFAM" id="SSF48726">
    <property type="entry name" value="Immunoglobulin"/>
    <property type="match status" value="1"/>
</dbReference>
<protein>
    <submittedName>
        <fullName evidence="12">Lachesin</fullName>
    </submittedName>
</protein>
<organism evidence="12 13">
    <name type="scientific">Caerostris extrusa</name>
    <name type="common">Bark spider</name>
    <name type="synonym">Caerostris bankana</name>
    <dbReference type="NCBI Taxonomy" id="172846"/>
    <lineage>
        <taxon>Eukaryota</taxon>
        <taxon>Metazoa</taxon>
        <taxon>Ecdysozoa</taxon>
        <taxon>Arthropoda</taxon>
        <taxon>Chelicerata</taxon>
        <taxon>Arachnida</taxon>
        <taxon>Araneae</taxon>
        <taxon>Araneomorphae</taxon>
        <taxon>Entelegynae</taxon>
        <taxon>Araneoidea</taxon>
        <taxon>Araneidae</taxon>
        <taxon>Caerostris</taxon>
    </lineage>
</organism>
<comment type="caution">
    <text evidence="12">The sequence shown here is derived from an EMBL/GenBank/DDBJ whole genome shotgun (WGS) entry which is preliminary data.</text>
</comment>
<comment type="subcellular location">
    <subcellularLocation>
        <location evidence="1">Cell membrane</location>
    </subcellularLocation>
</comment>
<evidence type="ECO:0000256" key="4">
    <source>
        <dbReference type="ARBA" id="ARBA00022737"/>
    </source>
</evidence>
<evidence type="ECO:0000256" key="7">
    <source>
        <dbReference type="ARBA" id="ARBA00023180"/>
    </source>
</evidence>
<dbReference type="PANTHER" id="PTHR12231">
    <property type="entry name" value="CTX-RELATED TYPE I TRANSMEMBRANE PROTEIN"/>
    <property type="match status" value="1"/>
</dbReference>
<dbReference type="AlphaFoldDB" id="A0AAV4NJA6"/>
<dbReference type="PANTHER" id="PTHR12231:SF253">
    <property type="entry name" value="DPR-INTERACTING PROTEIN ETA, ISOFORM B-RELATED"/>
    <property type="match status" value="1"/>
</dbReference>
<dbReference type="InterPro" id="IPR036179">
    <property type="entry name" value="Ig-like_dom_sf"/>
</dbReference>
<dbReference type="FunFam" id="2.60.40.10:FF:000328">
    <property type="entry name" value="CLUMA_CG000981, isoform A"/>
    <property type="match status" value="1"/>
</dbReference>
<sequence length="138" mass="15459">MLTLCLFFLVTVPPRISENVTSSDTDVREGSDVSLRCDASGSPPPHIKWRREDEKDITIGLKKVPTVEGQFLNITKTSRLHMSAYLCIASNGIPLQSARESCSTSIVRSICVSLLVLSCSLNYHIHKNYYIKNFKKLN</sequence>
<dbReference type="InterPro" id="IPR013783">
    <property type="entry name" value="Ig-like_fold"/>
</dbReference>
<dbReference type="Pfam" id="PF13927">
    <property type="entry name" value="Ig_3"/>
    <property type="match status" value="1"/>
</dbReference>
<keyword evidence="5" id="KW-0472">Membrane</keyword>
<evidence type="ECO:0000256" key="3">
    <source>
        <dbReference type="ARBA" id="ARBA00022729"/>
    </source>
</evidence>
<keyword evidence="7" id="KW-0325">Glycoprotein</keyword>
<dbReference type="InterPro" id="IPR003599">
    <property type="entry name" value="Ig_sub"/>
</dbReference>
<dbReference type="EMBL" id="BPLR01003382">
    <property type="protein sequence ID" value="GIX83928.1"/>
    <property type="molecule type" value="Genomic_DNA"/>
</dbReference>
<keyword evidence="3 10" id="KW-0732">Signal</keyword>
<feature type="region of interest" description="Disordered" evidence="9">
    <location>
        <begin position="20"/>
        <end position="43"/>
    </location>
</feature>
<keyword evidence="13" id="KW-1185">Reference proteome</keyword>
<evidence type="ECO:0000313" key="13">
    <source>
        <dbReference type="Proteomes" id="UP001054945"/>
    </source>
</evidence>
<evidence type="ECO:0000256" key="9">
    <source>
        <dbReference type="SAM" id="MobiDB-lite"/>
    </source>
</evidence>
<evidence type="ECO:0000256" key="10">
    <source>
        <dbReference type="SAM" id="SignalP"/>
    </source>
</evidence>
<reference evidence="12 13" key="1">
    <citation type="submission" date="2021-06" db="EMBL/GenBank/DDBJ databases">
        <title>Caerostris extrusa draft genome.</title>
        <authorList>
            <person name="Kono N."/>
            <person name="Arakawa K."/>
        </authorList>
    </citation>
    <scope>NUCLEOTIDE SEQUENCE [LARGE SCALE GENOMIC DNA]</scope>
</reference>
<evidence type="ECO:0000256" key="8">
    <source>
        <dbReference type="ARBA" id="ARBA00023319"/>
    </source>
</evidence>
<dbReference type="GO" id="GO:0043005">
    <property type="term" value="C:neuron projection"/>
    <property type="evidence" value="ECO:0007669"/>
    <property type="project" value="TreeGrafter"/>
</dbReference>
<gene>
    <name evidence="12" type="primary">X975_06344</name>
    <name evidence="12" type="ORF">CEXT_90211</name>
</gene>
<accession>A0AAV4NJA6</accession>
<dbReference type="SMART" id="SM00409">
    <property type="entry name" value="IG"/>
    <property type="match status" value="1"/>
</dbReference>
<evidence type="ECO:0000256" key="2">
    <source>
        <dbReference type="ARBA" id="ARBA00022475"/>
    </source>
</evidence>
<evidence type="ECO:0000256" key="6">
    <source>
        <dbReference type="ARBA" id="ARBA00023157"/>
    </source>
</evidence>